<gene>
    <name evidence="1" type="primary">pilM</name>
    <name evidence="1" type="ORF">C4532_06550</name>
</gene>
<dbReference type="Gene3D" id="3.30.420.40">
    <property type="match status" value="2"/>
</dbReference>
<organism evidence="1 2">
    <name type="scientific">Candidatus Abyssobacteria bacterium SURF_17</name>
    <dbReference type="NCBI Taxonomy" id="2093361"/>
    <lineage>
        <taxon>Bacteria</taxon>
        <taxon>Pseudomonadati</taxon>
        <taxon>Candidatus Hydrogenedentota</taxon>
        <taxon>Candidatus Abyssobacteria</taxon>
    </lineage>
</organism>
<dbReference type="Proteomes" id="UP000285961">
    <property type="component" value="Unassembled WGS sequence"/>
</dbReference>
<dbReference type="PANTHER" id="PTHR32432">
    <property type="entry name" value="CELL DIVISION PROTEIN FTSA-RELATED"/>
    <property type="match status" value="1"/>
</dbReference>
<dbReference type="AlphaFoldDB" id="A0A419F247"/>
<dbReference type="SUPFAM" id="SSF53067">
    <property type="entry name" value="Actin-like ATPase domain"/>
    <property type="match status" value="2"/>
</dbReference>
<evidence type="ECO:0000313" key="2">
    <source>
        <dbReference type="Proteomes" id="UP000285961"/>
    </source>
</evidence>
<dbReference type="InterPro" id="IPR043129">
    <property type="entry name" value="ATPase_NBD"/>
</dbReference>
<dbReference type="NCBIfam" id="TIGR01175">
    <property type="entry name" value="pilM"/>
    <property type="match status" value="1"/>
</dbReference>
<dbReference type="InterPro" id="IPR005883">
    <property type="entry name" value="PilM"/>
</dbReference>
<sequence>MGLRIVSGGKKIGVDAGSSSVKVIEVAKGSDGVELASWSLMPFRLPQNATPEIARKVQAQAIDAAIKKGECKCRDVVVGVPGNSAFIRNIKLPPIPSSKIDQIVRYEIQQTIPFPIETIALDYQMLEPDESSEVEVIMVAMKGEVAETFIRDIEQAKVNVGIVDSIPLALYNCYLYNGYSSKEDCTAIIEIGASTSNILVELGGELRYCRSVSIGGNDITNALAKEFNIPPEQAERIKIQHGLIFPESQEANFTADQVRVSRTIASVLDRLMGEVKLTIGYFRSLTGATAISRAVLSGGTSMLKNLKPFLADRLGVQVEILNPFRKVGVPKNLINIRKGAPIFSTAVGLALRSAQECCQLKISLIPPKIKAEKQRRTKMACNVASGVVVLGIVGLLLWRAIPDYRNSGQKIAALDQEIARYEKFEEQLHALQGRKGLLSGEYDLYSRYASRGIDPIAPLVLLGDCLVDNAWVKTLRTVGGSVTVGGTIKSDTKVEELKQLSKIRLELEKYCKEVVVVNQQEGTDGLEFALILKGVPDLKTYLSMRETQAESAEQAEQKKERQDA</sequence>
<protein>
    <submittedName>
        <fullName evidence="1">Type IV pilus assembly protein PilM</fullName>
    </submittedName>
</protein>
<dbReference type="PANTHER" id="PTHR32432:SF3">
    <property type="entry name" value="ETHANOLAMINE UTILIZATION PROTEIN EUTJ"/>
    <property type="match status" value="1"/>
</dbReference>
<comment type="caution">
    <text evidence="1">The sequence shown here is derived from an EMBL/GenBank/DDBJ whole genome shotgun (WGS) entry which is preliminary data.</text>
</comment>
<reference evidence="1 2" key="1">
    <citation type="journal article" date="2017" name="ISME J.">
        <title>Energy and carbon metabolisms in a deep terrestrial subsurface fluid microbial community.</title>
        <authorList>
            <person name="Momper L."/>
            <person name="Jungbluth S.P."/>
            <person name="Lee M.D."/>
            <person name="Amend J.P."/>
        </authorList>
    </citation>
    <scope>NUCLEOTIDE SEQUENCE [LARGE SCALE GENOMIC DNA]</scope>
    <source>
        <strain evidence="1">SURF_17</strain>
    </source>
</reference>
<dbReference type="EMBL" id="QZKI01000050">
    <property type="protein sequence ID" value="RJP72081.1"/>
    <property type="molecule type" value="Genomic_DNA"/>
</dbReference>
<dbReference type="Pfam" id="PF11104">
    <property type="entry name" value="PilM_2"/>
    <property type="match status" value="1"/>
</dbReference>
<name>A0A419F247_9BACT</name>
<proteinExistence type="predicted"/>
<evidence type="ECO:0000313" key="1">
    <source>
        <dbReference type="EMBL" id="RJP72081.1"/>
    </source>
</evidence>
<dbReference type="CDD" id="cd24049">
    <property type="entry name" value="ASKHA_NBD_PilM"/>
    <property type="match status" value="1"/>
</dbReference>
<dbReference type="InterPro" id="IPR050696">
    <property type="entry name" value="FtsA/MreB"/>
</dbReference>
<accession>A0A419F247</accession>
<dbReference type="Gene3D" id="3.30.1490.300">
    <property type="match status" value="1"/>
</dbReference>